<dbReference type="Proteomes" id="UP000320811">
    <property type="component" value="Unassembled WGS sequence"/>
</dbReference>
<protein>
    <submittedName>
        <fullName evidence="3">Uncharacterized protein</fullName>
    </submittedName>
</protein>
<evidence type="ECO:0000313" key="4">
    <source>
        <dbReference type="Proteomes" id="UP000320811"/>
    </source>
</evidence>
<feature type="region of interest" description="Disordered" evidence="1">
    <location>
        <begin position="130"/>
        <end position="149"/>
    </location>
</feature>
<gene>
    <name evidence="3" type="ORF">FHW36_1011513</name>
</gene>
<accession>A0A561Q5E5</accession>
<keyword evidence="4" id="KW-1185">Reference proteome</keyword>
<organism evidence="3 4">
    <name type="scientific">Chitinophaga polysaccharea</name>
    <dbReference type="NCBI Taxonomy" id="1293035"/>
    <lineage>
        <taxon>Bacteria</taxon>
        <taxon>Pseudomonadati</taxon>
        <taxon>Bacteroidota</taxon>
        <taxon>Chitinophagia</taxon>
        <taxon>Chitinophagales</taxon>
        <taxon>Chitinophagaceae</taxon>
        <taxon>Chitinophaga</taxon>
    </lineage>
</organism>
<evidence type="ECO:0000313" key="3">
    <source>
        <dbReference type="EMBL" id="TWF45582.1"/>
    </source>
</evidence>
<proteinExistence type="predicted"/>
<keyword evidence="2" id="KW-0472">Membrane</keyword>
<feature type="transmembrane region" description="Helical" evidence="2">
    <location>
        <begin position="12"/>
        <end position="36"/>
    </location>
</feature>
<comment type="caution">
    <text evidence="3">The sequence shown here is derived from an EMBL/GenBank/DDBJ whole genome shotgun (WGS) entry which is preliminary data.</text>
</comment>
<name>A0A561Q5E5_9BACT</name>
<dbReference type="RefSeq" id="WP_186452330.1">
    <property type="nucleotide sequence ID" value="NZ_VIWO01000001.1"/>
</dbReference>
<dbReference type="EMBL" id="VIWO01000001">
    <property type="protein sequence ID" value="TWF45582.1"/>
    <property type="molecule type" value="Genomic_DNA"/>
</dbReference>
<keyword evidence="2" id="KW-1133">Transmembrane helix</keyword>
<feature type="transmembrane region" description="Helical" evidence="2">
    <location>
        <begin position="48"/>
        <end position="65"/>
    </location>
</feature>
<reference evidence="3 4" key="1">
    <citation type="submission" date="2019-06" db="EMBL/GenBank/DDBJ databases">
        <title>Sorghum-associated microbial communities from plants grown in Nebraska, USA.</title>
        <authorList>
            <person name="Schachtman D."/>
        </authorList>
    </citation>
    <scope>NUCLEOTIDE SEQUENCE [LARGE SCALE GENOMIC DNA]</scope>
    <source>
        <strain evidence="3 4">1209</strain>
    </source>
</reference>
<keyword evidence="2" id="KW-0812">Transmembrane</keyword>
<dbReference type="AlphaFoldDB" id="A0A561Q5E5"/>
<evidence type="ECO:0000256" key="1">
    <source>
        <dbReference type="SAM" id="MobiDB-lite"/>
    </source>
</evidence>
<sequence length="149" mass="17707">MRNDFRRSRKGLHILKFIMMGAAFILAIGFVTMTLWNCLIPDLFHGPVITFWQALGLLLLGKLLFGWHNHHNRSWEDKWARGREWKAKLREKMAHMTPEEQARVREQLRNRCGRGFGSSRREGWERYWSDMDEAPRKPDEPNKDEQATS</sequence>
<evidence type="ECO:0000256" key="2">
    <source>
        <dbReference type="SAM" id="Phobius"/>
    </source>
</evidence>